<proteinExistence type="predicted"/>
<dbReference type="OrthoDB" id="5830114at2759"/>
<sequence>MTLVAVGHDPVNSSLRQGHESLYKTLWTSAVTLIMNYSCMFQSSYYEAASYITGFSALPCPDDVRNVPTPAMCLGFPLPLPEYYPEYPPSYNQLTSLPALEYPQPSYYSAAPFPTPAYYSINDVANQPNTSTHFDASANDSWLENSTTSVQLEDDVVSLDGDSCTDNPQHYVGTFAPSYRGVTPVLLYRIPSTDLCYVYNRIRTVDGSKGHYVCRECYLKKKYVPAKVIDDTHFVKDPMAGGHICKPKSFSKEFTSRTCARVRPYFLALSCRFISFLHKRALYYYFRSDAVAPMIQGYLRALPESALSY</sequence>
<evidence type="ECO:0000313" key="1">
    <source>
        <dbReference type="EMBL" id="VDK54822.1"/>
    </source>
</evidence>
<evidence type="ECO:0000313" key="2">
    <source>
        <dbReference type="Proteomes" id="UP000271889"/>
    </source>
</evidence>
<protein>
    <submittedName>
        <fullName evidence="1">Uncharacterized protein</fullName>
    </submittedName>
</protein>
<gene>
    <name evidence="1" type="ORF">CGOC_LOCUS3119</name>
</gene>
<name>A0A3P6QWJ0_CYLGO</name>
<reference evidence="1 2" key="1">
    <citation type="submission" date="2018-11" db="EMBL/GenBank/DDBJ databases">
        <authorList>
            <consortium name="Pathogen Informatics"/>
        </authorList>
    </citation>
    <scope>NUCLEOTIDE SEQUENCE [LARGE SCALE GENOMIC DNA]</scope>
</reference>
<organism evidence="1 2">
    <name type="scientific">Cylicostephanus goldi</name>
    <name type="common">Nematode worm</name>
    <dbReference type="NCBI Taxonomy" id="71465"/>
    <lineage>
        <taxon>Eukaryota</taxon>
        <taxon>Metazoa</taxon>
        <taxon>Ecdysozoa</taxon>
        <taxon>Nematoda</taxon>
        <taxon>Chromadorea</taxon>
        <taxon>Rhabditida</taxon>
        <taxon>Rhabditina</taxon>
        <taxon>Rhabditomorpha</taxon>
        <taxon>Strongyloidea</taxon>
        <taxon>Strongylidae</taxon>
        <taxon>Cylicostephanus</taxon>
    </lineage>
</organism>
<keyword evidence="2" id="KW-1185">Reference proteome</keyword>
<dbReference type="EMBL" id="UYRV01007642">
    <property type="protein sequence ID" value="VDK54822.1"/>
    <property type="molecule type" value="Genomic_DNA"/>
</dbReference>
<dbReference type="Proteomes" id="UP000271889">
    <property type="component" value="Unassembled WGS sequence"/>
</dbReference>
<dbReference type="AlphaFoldDB" id="A0A3P6QWJ0"/>
<accession>A0A3P6QWJ0</accession>